<evidence type="ECO:0000256" key="1">
    <source>
        <dbReference type="ARBA" id="ARBA00022491"/>
    </source>
</evidence>
<dbReference type="SUPFAM" id="SSF46689">
    <property type="entry name" value="Homeodomain-like"/>
    <property type="match status" value="1"/>
</dbReference>
<name>A0A4V3D6S8_9BURK</name>
<dbReference type="PANTHER" id="PTHR30055">
    <property type="entry name" value="HTH-TYPE TRANSCRIPTIONAL REGULATOR RUTR"/>
    <property type="match status" value="1"/>
</dbReference>
<dbReference type="Gene3D" id="1.10.357.10">
    <property type="entry name" value="Tetracycline Repressor, domain 2"/>
    <property type="match status" value="1"/>
</dbReference>
<dbReference type="SUPFAM" id="SSF48498">
    <property type="entry name" value="Tetracyclin repressor-like, C-terminal domain"/>
    <property type="match status" value="1"/>
</dbReference>
<sequence>MARRTKEEAEQTRAQILVAARRVFHERGVSHTTLEHIAHAAGVTRGAIYWHFANKRELLQALCDDVTIPFIDRLDYTLLQDCGTDALTRIRNFMTQLVQSLDDERLRTVMEILEFKCEFVGERSEDLRDWATHSQELIAKLERTYSQAQDQGMLRADISPHCAALHTKCFLSGLMRMRLMGLPDLSSTDQLCALIDAHVRSQTCPTRAP</sequence>
<evidence type="ECO:0000256" key="5">
    <source>
        <dbReference type="PROSITE-ProRule" id="PRU00335"/>
    </source>
</evidence>
<dbReference type="Pfam" id="PF00440">
    <property type="entry name" value="TetR_N"/>
    <property type="match status" value="1"/>
</dbReference>
<dbReference type="PRINTS" id="PR00455">
    <property type="entry name" value="HTHTETR"/>
</dbReference>
<dbReference type="EMBL" id="SNYL01000001">
    <property type="protein sequence ID" value="TDQ45107.1"/>
    <property type="molecule type" value="Genomic_DNA"/>
</dbReference>
<accession>A0A4V3D6S8</accession>
<protein>
    <submittedName>
        <fullName evidence="7">TetR family transcriptional regulator</fullName>
    </submittedName>
</protein>
<gene>
    <name evidence="7" type="ORF">DFR43_1015</name>
</gene>
<keyword evidence="1" id="KW-0678">Repressor</keyword>
<dbReference type="InterPro" id="IPR036271">
    <property type="entry name" value="Tet_transcr_reg_TetR-rel_C_sf"/>
</dbReference>
<dbReference type="PROSITE" id="PS01081">
    <property type="entry name" value="HTH_TETR_1"/>
    <property type="match status" value="1"/>
</dbReference>
<dbReference type="AlphaFoldDB" id="A0A4V3D6S8"/>
<reference evidence="7 8" key="1">
    <citation type="submission" date="2019-03" db="EMBL/GenBank/DDBJ databases">
        <title>Genomic Encyclopedia of Type Strains, Phase IV (KMG-IV): sequencing the most valuable type-strain genomes for metagenomic binning, comparative biology and taxonomic classification.</title>
        <authorList>
            <person name="Goeker M."/>
        </authorList>
    </citation>
    <scope>NUCLEOTIDE SEQUENCE [LARGE SCALE GENOMIC DNA]</scope>
    <source>
        <strain evidence="7 8">DSM 19605</strain>
    </source>
</reference>
<evidence type="ECO:0000256" key="3">
    <source>
        <dbReference type="ARBA" id="ARBA00023125"/>
    </source>
</evidence>
<dbReference type="Proteomes" id="UP000295510">
    <property type="component" value="Unassembled WGS sequence"/>
</dbReference>
<dbReference type="Pfam" id="PF08361">
    <property type="entry name" value="TetR_C_2"/>
    <property type="match status" value="1"/>
</dbReference>
<evidence type="ECO:0000256" key="2">
    <source>
        <dbReference type="ARBA" id="ARBA00023015"/>
    </source>
</evidence>
<keyword evidence="2" id="KW-0805">Transcription regulation</keyword>
<feature type="DNA-binding region" description="H-T-H motif" evidence="5">
    <location>
        <begin position="33"/>
        <end position="52"/>
    </location>
</feature>
<dbReference type="RefSeq" id="WP_164499673.1">
    <property type="nucleotide sequence ID" value="NZ_SNYL01000001.1"/>
</dbReference>
<dbReference type="InterPro" id="IPR001647">
    <property type="entry name" value="HTH_TetR"/>
</dbReference>
<dbReference type="GO" id="GO:0003700">
    <property type="term" value="F:DNA-binding transcription factor activity"/>
    <property type="evidence" value="ECO:0007669"/>
    <property type="project" value="TreeGrafter"/>
</dbReference>
<keyword evidence="4" id="KW-0804">Transcription</keyword>
<evidence type="ECO:0000259" key="6">
    <source>
        <dbReference type="PROSITE" id="PS50977"/>
    </source>
</evidence>
<comment type="caution">
    <text evidence="7">The sequence shown here is derived from an EMBL/GenBank/DDBJ whole genome shotgun (WGS) entry which is preliminary data.</text>
</comment>
<dbReference type="InterPro" id="IPR050109">
    <property type="entry name" value="HTH-type_TetR-like_transc_reg"/>
</dbReference>
<dbReference type="GO" id="GO:0000976">
    <property type="term" value="F:transcription cis-regulatory region binding"/>
    <property type="evidence" value="ECO:0007669"/>
    <property type="project" value="TreeGrafter"/>
</dbReference>
<dbReference type="InterPro" id="IPR023772">
    <property type="entry name" value="DNA-bd_HTH_TetR-type_CS"/>
</dbReference>
<evidence type="ECO:0000313" key="7">
    <source>
        <dbReference type="EMBL" id="TDQ45107.1"/>
    </source>
</evidence>
<evidence type="ECO:0000256" key="4">
    <source>
        <dbReference type="ARBA" id="ARBA00023163"/>
    </source>
</evidence>
<proteinExistence type="predicted"/>
<dbReference type="PROSITE" id="PS50977">
    <property type="entry name" value="HTH_TETR_2"/>
    <property type="match status" value="1"/>
</dbReference>
<organism evidence="7 8">
    <name type="scientific">Tepidicella xavieri</name>
    <dbReference type="NCBI Taxonomy" id="360241"/>
    <lineage>
        <taxon>Bacteria</taxon>
        <taxon>Pseudomonadati</taxon>
        <taxon>Pseudomonadota</taxon>
        <taxon>Betaproteobacteria</taxon>
        <taxon>Burkholderiales</taxon>
        <taxon>Tepidicella</taxon>
    </lineage>
</organism>
<dbReference type="InterPro" id="IPR009057">
    <property type="entry name" value="Homeodomain-like_sf"/>
</dbReference>
<dbReference type="PANTHER" id="PTHR30055:SF240">
    <property type="entry name" value="HTH-TYPE TRANSCRIPTIONAL REGULATOR ACRR"/>
    <property type="match status" value="1"/>
</dbReference>
<feature type="domain" description="HTH tetR-type" evidence="6">
    <location>
        <begin position="10"/>
        <end position="70"/>
    </location>
</feature>
<keyword evidence="3 5" id="KW-0238">DNA-binding</keyword>
<dbReference type="InterPro" id="IPR013572">
    <property type="entry name" value="Tscrpt_reg_MAATS_C"/>
</dbReference>
<keyword evidence="8" id="KW-1185">Reference proteome</keyword>
<evidence type="ECO:0000313" key="8">
    <source>
        <dbReference type="Proteomes" id="UP000295510"/>
    </source>
</evidence>